<gene>
    <name evidence="1" type="ORF">AAP_00494</name>
</gene>
<proteinExistence type="predicted"/>
<protein>
    <submittedName>
        <fullName evidence="1">Uncharacterized protein</fullName>
    </submittedName>
</protein>
<organism evidence="1 2">
    <name type="scientific">Ascosphaera apis ARSEF 7405</name>
    <dbReference type="NCBI Taxonomy" id="392613"/>
    <lineage>
        <taxon>Eukaryota</taxon>
        <taxon>Fungi</taxon>
        <taxon>Dikarya</taxon>
        <taxon>Ascomycota</taxon>
        <taxon>Pezizomycotina</taxon>
        <taxon>Eurotiomycetes</taxon>
        <taxon>Eurotiomycetidae</taxon>
        <taxon>Onygenales</taxon>
        <taxon>Ascosphaeraceae</taxon>
        <taxon>Ascosphaera</taxon>
    </lineage>
</organism>
<name>A0A168DXW8_9EURO</name>
<sequence>MQYNHPSDHFPGPIYSPRVTAAYDFDERGEDITNIEYHDYQELKPANSSMSMNNHTAPGYKLHQGLPLTQGNGFDEAFSMIWGASRDFLDRVMKLGSGAQTESDSEWYKSCAPRRLLPGSRVEDQEVNTIGRGEQMNGIILPGHPLFGKCSEWPKSPHADRFKKWESFEVEDKPYQPDVAESDWVREATALKERTFVLGYILKAAGSLNWSDKIAVVLEEMRFQVKDQDRWWDSPDFDVHIFCLCWEHCFPLKEKSKSVNGENYAKPSYQPYRPYCSTKESDQSGSATGFTWCL</sequence>
<dbReference type="VEuPathDB" id="FungiDB:AAP_00494"/>
<evidence type="ECO:0000313" key="1">
    <source>
        <dbReference type="EMBL" id="KZZ98233.1"/>
    </source>
</evidence>
<evidence type="ECO:0000313" key="2">
    <source>
        <dbReference type="Proteomes" id="UP000242877"/>
    </source>
</evidence>
<reference evidence="1 2" key="1">
    <citation type="journal article" date="2016" name="Genome Biol. Evol.">
        <title>Divergent and convergent evolution of fungal pathogenicity.</title>
        <authorList>
            <person name="Shang Y."/>
            <person name="Xiao G."/>
            <person name="Zheng P."/>
            <person name="Cen K."/>
            <person name="Zhan S."/>
            <person name="Wang C."/>
        </authorList>
    </citation>
    <scope>NUCLEOTIDE SEQUENCE [LARGE SCALE GENOMIC DNA]</scope>
    <source>
        <strain evidence="1 2">ARSEF 7405</strain>
    </source>
</reference>
<accession>A0A168DXW8</accession>
<dbReference type="EMBL" id="AZGZ01000001">
    <property type="protein sequence ID" value="KZZ98233.1"/>
    <property type="molecule type" value="Genomic_DNA"/>
</dbReference>
<dbReference type="Proteomes" id="UP000242877">
    <property type="component" value="Unassembled WGS sequence"/>
</dbReference>
<comment type="caution">
    <text evidence="1">The sequence shown here is derived from an EMBL/GenBank/DDBJ whole genome shotgun (WGS) entry which is preliminary data.</text>
</comment>
<dbReference type="AlphaFoldDB" id="A0A168DXW8"/>
<keyword evidence="2" id="KW-1185">Reference proteome</keyword>